<name>A0A2P2PXS8_RHIMU</name>
<dbReference type="EMBL" id="GGEC01078989">
    <property type="protein sequence ID" value="MBX59473.1"/>
    <property type="molecule type" value="Transcribed_RNA"/>
</dbReference>
<reference evidence="1" key="1">
    <citation type="submission" date="2018-02" db="EMBL/GenBank/DDBJ databases">
        <title>Rhizophora mucronata_Transcriptome.</title>
        <authorList>
            <person name="Meera S.P."/>
            <person name="Sreeshan A."/>
            <person name="Augustine A."/>
        </authorList>
    </citation>
    <scope>NUCLEOTIDE SEQUENCE</scope>
    <source>
        <tissue evidence="1">Leaf</tissue>
    </source>
</reference>
<accession>A0A2P2PXS8</accession>
<evidence type="ECO:0000313" key="1">
    <source>
        <dbReference type="EMBL" id="MBX59473.1"/>
    </source>
</evidence>
<dbReference type="AlphaFoldDB" id="A0A2P2PXS8"/>
<protein>
    <submittedName>
        <fullName evidence="1">Uncharacterized protein</fullName>
    </submittedName>
</protein>
<proteinExistence type="predicted"/>
<organism evidence="1">
    <name type="scientific">Rhizophora mucronata</name>
    <name type="common">Asiatic mangrove</name>
    <dbReference type="NCBI Taxonomy" id="61149"/>
    <lineage>
        <taxon>Eukaryota</taxon>
        <taxon>Viridiplantae</taxon>
        <taxon>Streptophyta</taxon>
        <taxon>Embryophyta</taxon>
        <taxon>Tracheophyta</taxon>
        <taxon>Spermatophyta</taxon>
        <taxon>Magnoliopsida</taxon>
        <taxon>eudicotyledons</taxon>
        <taxon>Gunneridae</taxon>
        <taxon>Pentapetalae</taxon>
        <taxon>rosids</taxon>
        <taxon>fabids</taxon>
        <taxon>Malpighiales</taxon>
        <taxon>Rhizophoraceae</taxon>
        <taxon>Rhizophora</taxon>
    </lineage>
</organism>
<sequence length="33" mass="3709">MVRSIPSNCGFTNLACCKNTTFCCIVFYLCRLS</sequence>